<name>A0A6G8IFR5_9BURK</name>
<protein>
    <submittedName>
        <fullName evidence="1">PIG-L family deacetylase</fullName>
    </submittedName>
</protein>
<reference evidence="1 2" key="1">
    <citation type="submission" date="2020-03" db="EMBL/GenBank/DDBJ databases">
        <title>Hydrogenophaga sp. nov. isolated from cyanobacterial mat.</title>
        <authorList>
            <person name="Thorat V."/>
            <person name="Kirdat K."/>
            <person name="Tiwarekar B."/>
            <person name="Costa E.D."/>
            <person name="Yadav A."/>
        </authorList>
    </citation>
    <scope>NUCLEOTIDE SEQUENCE [LARGE SCALE GENOMIC DNA]</scope>
    <source>
        <strain evidence="1 2">BA0156</strain>
    </source>
</reference>
<dbReference type="SUPFAM" id="SSF102588">
    <property type="entry name" value="LmbE-like"/>
    <property type="match status" value="1"/>
</dbReference>
<evidence type="ECO:0000313" key="2">
    <source>
        <dbReference type="Proteomes" id="UP000503162"/>
    </source>
</evidence>
<accession>A0A6G8IFR5</accession>
<dbReference type="EMBL" id="CP049989">
    <property type="protein sequence ID" value="QIM51876.1"/>
    <property type="molecule type" value="Genomic_DNA"/>
</dbReference>
<gene>
    <name evidence="1" type="ORF">G9Q37_06850</name>
</gene>
<keyword evidence="2" id="KW-1185">Reference proteome</keyword>
<evidence type="ECO:0000313" key="1">
    <source>
        <dbReference type="EMBL" id="QIM51876.1"/>
    </source>
</evidence>
<dbReference type="Pfam" id="PF02585">
    <property type="entry name" value="PIG-L"/>
    <property type="match status" value="1"/>
</dbReference>
<organism evidence="1 2">
    <name type="scientific">Hydrogenophaga crocea</name>
    <dbReference type="NCBI Taxonomy" id="2716225"/>
    <lineage>
        <taxon>Bacteria</taxon>
        <taxon>Pseudomonadati</taxon>
        <taxon>Pseudomonadota</taxon>
        <taxon>Betaproteobacteria</taxon>
        <taxon>Burkholderiales</taxon>
        <taxon>Comamonadaceae</taxon>
        <taxon>Hydrogenophaga</taxon>
    </lineage>
</organism>
<dbReference type="AlphaFoldDB" id="A0A6G8IFR5"/>
<dbReference type="Gene3D" id="3.40.50.10320">
    <property type="entry name" value="LmbE-like"/>
    <property type="match status" value="1"/>
</dbReference>
<dbReference type="InterPro" id="IPR003737">
    <property type="entry name" value="GlcNAc_PI_deacetylase-related"/>
</dbReference>
<sequence>MMEALGYVLLALIGLGLAGLALLAAGLVWQRIDQYRWRTRFDVRRDADLPRSDRVVRTQALSLGPEGLQLPTIDQPFGSAFLELRVRATAAGLLADPWIELEGEGARVRQYVERGARGRRLVNATALLRANGAAPRWRLRTGLLHVDGAEAVLHLLAPSTVADPDARTLVIAPHPDDAELAAWSLVSRRQTWVVTVTQGDAGPNAYGTHFDDPVESYRTKAGIRVWDSLNIVRMAGVRLDRIANLGYFDGTLAAMQRGGGPVQAEFLQESDPGVRRHNPIAPQRTPAEATWQGLVDDIAALLREVRPQRIAVPHPQLDPHPDHRCSTLATLQALQQVGLREGELWLYTNHLGYTKTHPVGPNDGEIGLPHGLPEGTLFDSVVSVPMDARTRFLKRLAVEAQHDLQATPPVAMPTLAQRAVGLLRTLYRSTVVADIGFIRRAPRPNELFYVLAYDRAGELAARIDLQDSDAGAA</sequence>
<dbReference type="KEGG" id="hcz:G9Q37_06850"/>
<proteinExistence type="predicted"/>
<dbReference type="RefSeq" id="WP_166226427.1">
    <property type="nucleotide sequence ID" value="NZ_CP049989.1"/>
</dbReference>
<dbReference type="Proteomes" id="UP000503162">
    <property type="component" value="Chromosome"/>
</dbReference>
<dbReference type="InterPro" id="IPR024078">
    <property type="entry name" value="LmbE-like_dom_sf"/>
</dbReference>